<dbReference type="Proteomes" id="UP000593765">
    <property type="component" value="Chromosome"/>
</dbReference>
<evidence type="ECO:0000313" key="1">
    <source>
        <dbReference type="EMBL" id="QOV91539.1"/>
    </source>
</evidence>
<gene>
    <name evidence="1" type="ORF">IPV69_09340</name>
</gene>
<evidence type="ECO:0000313" key="2">
    <source>
        <dbReference type="Proteomes" id="UP000593765"/>
    </source>
</evidence>
<reference evidence="1 2" key="1">
    <citation type="submission" date="2020-10" db="EMBL/GenBank/DDBJ databases">
        <title>Wide distribution of Phycisphaera-like planctomycetes from WD2101 soil group in peatlands and genome analysis of the first cultivated representative.</title>
        <authorList>
            <person name="Dedysh S.N."/>
            <person name="Beletsky A.V."/>
            <person name="Ivanova A."/>
            <person name="Kulichevskaya I.S."/>
            <person name="Suzina N.E."/>
            <person name="Philippov D.A."/>
            <person name="Rakitin A.L."/>
            <person name="Mardanov A.V."/>
            <person name="Ravin N.V."/>
        </authorList>
    </citation>
    <scope>NUCLEOTIDE SEQUENCE [LARGE SCALE GENOMIC DNA]</scope>
    <source>
        <strain evidence="1 2">M1803</strain>
    </source>
</reference>
<keyword evidence="2" id="KW-1185">Reference proteome</keyword>
<dbReference type="AlphaFoldDB" id="A0A7M2X1R2"/>
<dbReference type="PROSITE" id="PS51257">
    <property type="entry name" value="PROKAR_LIPOPROTEIN"/>
    <property type="match status" value="1"/>
</dbReference>
<dbReference type="RefSeq" id="WP_206294837.1">
    <property type="nucleotide sequence ID" value="NZ_CP063458.1"/>
</dbReference>
<organism evidence="1 2">
    <name type="scientific">Humisphaera borealis</name>
    <dbReference type="NCBI Taxonomy" id="2807512"/>
    <lineage>
        <taxon>Bacteria</taxon>
        <taxon>Pseudomonadati</taxon>
        <taxon>Planctomycetota</taxon>
        <taxon>Phycisphaerae</taxon>
        <taxon>Tepidisphaerales</taxon>
        <taxon>Tepidisphaeraceae</taxon>
        <taxon>Humisphaera</taxon>
    </lineage>
</organism>
<sequence length="158" mass="17079">MTRHRAPHFIALLLLPLIVGCYECRWSAAGKEAIPAGSIAGRWEGTWKSDANGHNGGLRCIISDVTPDSFKADFRATYGWFFSFGYAATMTITAGESTPASGPAYIYFKGEQDIGWLAGGVYQYDGKVGPTAFFCNYTSKDDKGVFQLSRPGGEAVAK</sequence>
<proteinExistence type="predicted"/>
<dbReference type="EMBL" id="CP063458">
    <property type="protein sequence ID" value="QOV91539.1"/>
    <property type="molecule type" value="Genomic_DNA"/>
</dbReference>
<name>A0A7M2X1R2_9BACT</name>
<accession>A0A7M2X1R2</accession>
<protein>
    <submittedName>
        <fullName evidence="1">Uncharacterized protein</fullName>
    </submittedName>
</protein>
<dbReference type="KEGG" id="hbs:IPV69_09340"/>